<protein>
    <submittedName>
        <fullName evidence="1">DUF6000 family protein</fullName>
    </submittedName>
</protein>
<keyword evidence="2" id="KW-1185">Reference proteome</keyword>
<dbReference type="Pfam" id="PF19463">
    <property type="entry name" value="DUF6000"/>
    <property type="match status" value="1"/>
</dbReference>
<evidence type="ECO:0000313" key="2">
    <source>
        <dbReference type="Proteomes" id="UP000830198"/>
    </source>
</evidence>
<dbReference type="InterPro" id="IPR046042">
    <property type="entry name" value="DUF6000"/>
</dbReference>
<evidence type="ECO:0000313" key="1">
    <source>
        <dbReference type="EMBL" id="UPK69056.1"/>
    </source>
</evidence>
<dbReference type="EMBL" id="CP095855">
    <property type="protein sequence ID" value="UPK69056.1"/>
    <property type="molecule type" value="Genomic_DNA"/>
</dbReference>
<sequence length="211" mass="24528">MIFRKPFTKSNEVETVALHNNPFESLVVTGSQVPPPLEFTTKWVKPFYMSFLSPKKERLSAAKNASEEITPDVVRILLECFNWRTLTTGAYFAAANRYIEFEDTIGTLLLKSNFCYAGAAYCIALASFGTGKSIGYLEQYLDYYLERKDLVHDQPEALCALWYIDQDAAKRYQDKWEKFVANKPGWHLEEYKKQFSQSMEQLERIRENRVN</sequence>
<gene>
    <name evidence="1" type="ORF">MYF79_29290</name>
</gene>
<dbReference type="Proteomes" id="UP000830198">
    <property type="component" value="Chromosome"/>
</dbReference>
<accession>A0ABY4I2T3</accession>
<name>A0ABY4I2T3_CHIFI</name>
<dbReference type="RefSeq" id="WP_247811399.1">
    <property type="nucleotide sequence ID" value="NZ_CP095855.1"/>
</dbReference>
<reference evidence="1 2" key="1">
    <citation type="submission" date="2022-04" db="EMBL/GenBank/DDBJ databases">
        <title>The arsenic-methylating capacity of Chitinophaga filiformis YT5 during chitin decomposition.</title>
        <authorList>
            <person name="Chen G."/>
            <person name="Liang Y."/>
        </authorList>
    </citation>
    <scope>NUCLEOTIDE SEQUENCE [LARGE SCALE GENOMIC DNA]</scope>
    <source>
        <strain evidence="1 2">YT5</strain>
    </source>
</reference>
<organism evidence="1 2">
    <name type="scientific">Chitinophaga filiformis</name>
    <name type="common">Myxococcus filiformis</name>
    <name type="synonym">Flexibacter filiformis</name>
    <dbReference type="NCBI Taxonomy" id="104663"/>
    <lineage>
        <taxon>Bacteria</taxon>
        <taxon>Pseudomonadati</taxon>
        <taxon>Bacteroidota</taxon>
        <taxon>Chitinophagia</taxon>
        <taxon>Chitinophagales</taxon>
        <taxon>Chitinophagaceae</taxon>
        <taxon>Chitinophaga</taxon>
    </lineage>
</organism>
<proteinExistence type="predicted"/>